<feature type="transmembrane region" description="Helical" evidence="8">
    <location>
        <begin position="116"/>
        <end position="137"/>
    </location>
</feature>
<keyword evidence="2 8" id="KW-0474">Menaquinone biosynthesis</keyword>
<comment type="pathway">
    <text evidence="8">Quinol/quinone metabolism; menaquinone biosynthesis; menaquinol from 1,4-dihydroxy-2-naphthoate: step 1/2.</text>
</comment>
<dbReference type="Pfam" id="PF01040">
    <property type="entry name" value="UbiA"/>
    <property type="match status" value="1"/>
</dbReference>
<organism evidence="10 11">
    <name type="scientific">Lautropia dentalis</name>
    <dbReference type="NCBI Taxonomy" id="2490857"/>
    <lineage>
        <taxon>Bacteria</taxon>
        <taxon>Pseudomonadati</taxon>
        <taxon>Pseudomonadota</taxon>
        <taxon>Betaproteobacteria</taxon>
        <taxon>Burkholderiales</taxon>
        <taxon>Burkholderiaceae</taxon>
        <taxon>Lautropia</taxon>
    </lineage>
</organism>
<keyword evidence="6 8" id="KW-1133">Transmembrane helix</keyword>
<dbReference type="InterPro" id="IPR004657">
    <property type="entry name" value="MenA"/>
</dbReference>
<evidence type="ECO:0000256" key="7">
    <source>
        <dbReference type="ARBA" id="ARBA00023136"/>
    </source>
</evidence>
<keyword evidence="3 8" id="KW-1003">Cell membrane</keyword>
<evidence type="ECO:0000256" key="2">
    <source>
        <dbReference type="ARBA" id="ARBA00022428"/>
    </source>
</evidence>
<comment type="function">
    <text evidence="8">Conversion of 1,4-dihydroxy-2-naphthoate (DHNA) to demethylmenaquinone (DMK).</text>
</comment>
<evidence type="ECO:0000256" key="3">
    <source>
        <dbReference type="ARBA" id="ARBA00022475"/>
    </source>
</evidence>
<feature type="transmembrane region" description="Helical" evidence="8">
    <location>
        <begin position="249"/>
        <end position="268"/>
    </location>
</feature>
<evidence type="ECO:0000256" key="1">
    <source>
        <dbReference type="ARBA" id="ARBA00004141"/>
    </source>
</evidence>
<dbReference type="PIRSF" id="PIRSF005355">
    <property type="entry name" value="UBIAD1"/>
    <property type="match status" value="1"/>
</dbReference>
<dbReference type="UniPathway" id="UPA00079">
    <property type="reaction ID" value="UER00168"/>
</dbReference>
<dbReference type="GO" id="GO:0005886">
    <property type="term" value="C:plasma membrane"/>
    <property type="evidence" value="ECO:0007669"/>
    <property type="project" value="UniProtKB-SubCell"/>
</dbReference>
<protein>
    <recommendedName>
        <fullName evidence="8 9">1,4-dihydroxy-2-naphthoate octaprenyltransferase</fullName>
        <shortName evidence="8">DHNA-octaprenyltransferase</shortName>
        <ecNumber evidence="8 9">2.5.1.74</ecNumber>
    </recommendedName>
</protein>
<gene>
    <name evidence="8 10" type="primary">menA</name>
    <name evidence="10" type="ORF">EHV23_05225</name>
</gene>
<proteinExistence type="inferred from homology"/>
<comment type="caution">
    <text evidence="10">The sequence shown here is derived from an EMBL/GenBank/DDBJ whole genome shotgun (WGS) entry which is preliminary data.</text>
</comment>
<evidence type="ECO:0000256" key="6">
    <source>
        <dbReference type="ARBA" id="ARBA00022989"/>
    </source>
</evidence>
<feature type="transmembrane region" description="Helical" evidence="8">
    <location>
        <begin position="21"/>
        <end position="41"/>
    </location>
</feature>
<evidence type="ECO:0000256" key="9">
    <source>
        <dbReference type="NCBIfam" id="TIGR00751"/>
    </source>
</evidence>
<dbReference type="RefSeq" id="WP_125095006.1">
    <property type="nucleotide sequence ID" value="NZ_RRUE01000001.1"/>
</dbReference>
<keyword evidence="4 8" id="KW-0808">Transferase</keyword>
<dbReference type="NCBIfam" id="TIGR00751">
    <property type="entry name" value="menA"/>
    <property type="match status" value="1"/>
</dbReference>
<dbReference type="GO" id="GO:0042371">
    <property type="term" value="P:vitamin K biosynthetic process"/>
    <property type="evidence" value="ECO:0007669"/>
    <property type="project" value="TreeGrafter"/>
</dbReference>
<feature type="transmembrane region" description="Helical" evidence="8">
    <location>
        <begin position="177"/>
        <end position="195"/>
    </location>
</feature>
<evidence type="ECO:0000256" key="4">
    <source>
        <dbReference type="ARBA" id="ARBA00022679"/>
    </source>
</evidence>
<dbReference type="EC" id="2.5.1.74" evidence="8 9"/>
<dbReference type="InterPro" id="IPR000537">
    <property type="entry name" value="UbiA_prenyltransferase"/>
</dbReference>
<dbReference type="Gene3D" id="1.10.357.140">
    <property type="entry name" value="UbiA prenyltransferase"/>
    <property type="match status" value="1"/>
</dbReference>
<dbReference type="AlphaFoldDB" id="A0A3R8NCP3"/>
<keyword evidence="5 8" id="KW-0812">Transmembrane</keyword>
<evidence type="ECO:0000313" key="11">
    <source>
        <dbReference type="Proteomes" id="UP000270261"/>
    </source>
</evidence>
<feature type="transmembrane region" description="Helical" evidence="8">
    <location>
        <begin position="149"/>
        <end position="171"/>
    </location>
</feature>
<dbReference type="CDD" id="cd13962">
    <property type="entry name" value="PT_UbiA_UBIAD1"/>
    <property type="match status" value="1"/>
</dbReference>
<evidence type="ECO:0000313" key="10">
    <source>
        <dbReference type="EMBL" id="RRN45577.1"/>
    </source>
</evidence>
<dbReference type="Proteomes" id="UP000270261">
    <property type="component" value="Unassembled WGS sequence"/>
</dbReference>
<dbReference type="GO" id="GO:0046428">
    <property type="term" value="F:1,4-dihydroxy-2-naphthoate polyprenyltransferase activity"/>
    <property type="evidence" value="ECO:0007669"/>
    <property type="project" value="UniProtKB-UniRule"/>
</dbReference>
<dbReference type="HAMAP" id="MF_01937">
    <property type="entry name" value="MenA_1"/>
    <property type="match status" value="1"/>
</dbReference>
<name>A0A3R8NCP3_9BURK</name>
<dbReference type="GO" id="GO:0009234">
    <property type="term" value="P:menaquinone biosynthetic process"/>
    <property type="evidence" value="ECO:0007669"/>
    <property type="project" value="UniProtKB-UniRule"/>
</dbReference>
<dbReference type="PANTHER" id="PTHR13929">
    <property type="entry name" value="1,4-DIHYDROXY-2-NAPHTHOATE OCTAPRENYLTRANSFERASE"/>
    <property type="match status" value="1"/>
</dbReference>
<comment type="subcellular location">
    <subcellularLocation>
        <location evidence="8">Cell membrane</location>
        <topology evidence="8">Multi-pass membrane protein</topology>
    </subcellularLocation>
    <subcellularLocation>
        <location evidence="1">Membrane</location>
        <topology evidence="1">Multi-pass membrane protein</topology>
    </subcellularLocation>
</comment>
<dbReference type="EMBL" id="RRUE01000001">
    <property type="protein sequence ID" value="RRN45577.1"/>
    <property type="molecule type" value="Genomic_DNA"/>
</dbReference>
<keyword evidence="7 8" id="KW-0472">Membrane</keyword>
<evidence type="ECO:0000256" key="8">
    <source>
        <dbReference type="HAMAP-Rule" id="MF_01937"/>
    </source>
</evidence>
<dbReference type="InterPro" id="IPR026046">
    <property type="entry name" value="UBIAD1"/>
</dbReference>
<comment type="similarity">
    <text evidence="8">Belongs to the MenA family. Type 1 subfamily.</text>
</comment>
<reference evidence="10 11" key="1">
    <citation type="submission" date="2018-11" db="EMBL/GenBank/DDBJ databases">
        <title>Genome sequencing of Lautropia sp. KCOM 2505 (= ChDC F240).</title>
        <authorList>
            <person name="Kook J.-K."/>
            <person name="Park S.-N."/>
            <person name="Lim Y.K."/>
        </authorList>
    </citation>
    <scope>NUCLEOTIDE SEQUENCE [LARGE SCALE GENOMIC DNA]</scope>
    <source>
        <strain evidence="10 11">KCOM 2505</strain>
    </source>
</reference>
<dbReference type="InterPro" id="IPR044878">
    <property type="entry name" value="UbiA_sf"/>
</dbReference>
<dbReference type="OrthoDB" id="9767568at2"/>
<evidence type="ECO:0000256" key="5">
    <source>
        <dbReference type="ARBA" id="ARBA00022692"/>
    </source>
</evidence>
<feature type="transmembrane region" description="Helical" evidence="8">
    <location>
        <begin position="280"/>
        <end position="298"/>
    </location>
</feature>
<dbReference type="PANTHER" id="PTHR13929:SF0">
    <property type="entry name" value="UBIA PRENYLTRANSFERASE DOMAIN-CONTAINING PROTEIN 1"/>
    <property type="match status" value="1"/>
</dbReference>
<comment type="catalytic activity">
    <reaction evidence="8">
        <text>an all-trans-polyprenyl diphosphate + 1,4-dihydroxy-2-naphthoate + H(+) = a 2-demethylmenaquinol + CO2 + diphosphate</text>
        <dbReference type="Rhea" id="RHEA:26478"/>
        <dbReference type="Rhea" id="RHEA-COMP:9563"/>
        <dbReference type="Rhea" id="RHEA-COMP:9564"/>
        <dbReference type="ChEBI" id="CHEBI:11173"/>
        <dbReference type="ChEBI" id="CHEBI:15378"/>
        <dbReference type="ChEBI" id="CHEBI:16526"/>
        <dbReference type="ChEBI" id="CHEBI:33019"/>
        <dbReference type="ChEBI" id="CHEBI:55437"/>
        <dbReference type="ChEBI" id="CHEBI:58914"/>
        <dbReference type="EC" id="2.5.1.74"/>
    </reaction>
</comment>
<keyword evidence="11" id="KW-1185">Reference proteome</keyword>
<accession>A0A3R8NCP3</accession>
<sequence length="299" mass="31278">MNASSPVSGWRRWWLGVRPATLGLSLVPVFLGTALGIHLGAVSSLPSLLLACGCVLGIQAGTNLFNDAGDGARGADGPERLGPQRLVGSGLATVAEVRRAACLCFGLALLGGLVLAWQHGAVIIVIGLASLLAGWLYSAGPRPLSHSPWGESVVLLFFGLVAVSGSCFLQTGRFSALSLLFGLVPGVHSAAVLLVNNTRDLVQDRAAGRTTLASLLGERRARWLYTGLILLPFALLPLLAMALSQPLVGIAPLVLLPLAVLAIRHFAVRQGRALNLQLKETARLQALLCAVLVFCLLWG</sequence>
<feature type="transmembrane region" description="Helical" evidence="8">
    <location>
        <begin position="223"/>
        <end position="243"/>
    </location>
</feature>